<dbReference type="Proteomes" id="UP000233556">
    <property type="component" value="Unassembled WGS sequence"/>
</dbReference>
<feature type="region of interest" description="Disordered" evidence="1">
    <location>
        <begin position="305"/>
        <end position="328"/>
    </location>
</feature>
<name>A0A2I0TR27_LIMLA</name>
<protein>
    <submittedName>
        <fullName evidence="2">Uncharacterized protein</fullName>
    </submittedName>
</protein>
<sequence>MTGMAAGFQGGEGSSKSYSEAKGEHEPQGLDWQELWTQDVRAHNPHLKVGNNLGQNGESTTFPKNQQQQENGNDDNLDSPLVSEDQHTGIILKLLLALSASPCLKLCGDPEETGDIRSPHLSKAEDAAVTHLDQTFALGVVLSLQDATLALKVLNVLPSPPPAVCSPSLSHSSSFLFSCPAKNVLEWLHVRKERCSIPLIIFMALRWTRSNSDWQVTVGPDEIPCKRPMLRKFVQSAPSVYSHALSTMIWGRSDGETLTVNKVADRVRQYEDSLSHPPIITATKELAEENDKIFDKLSRMDKRSHSAPEWTRVPASRRRRPPQERRNMPRSALWSALCEYGEDMREWEGQPTSVLQARVQELQDRISRSKSFSRRKVALVSSEWF</sequence>
<evidence type="ECO:0000313" key="3">
    <source>
        <dbReference type="Proteomes" id="UP000233556"/>
    </source>
</evidence>
<gene>
    <name evidence="2" type="ORF">llap_13461</name>
</gene>
<dbReference type="EMBL" id="KZ507781">
    <property type="protein sequence ID" value="PKU36235.1"/>
    <property type="molecule type" value="Genomic_DNA"/>
</dbReference>
<reference evidence="3" key="2">
    <citation type="submission" date="2017-12" db="EMBL/GenBank/DDBJ databases">
        <title>Genome sequence of the Bar-tailed Godwit (Limosa lapponica baueri).</title>
        <authorList>
            <person name="Lima N.C.B."/>
            <person name="Parody-Merino A.M."/>
            <person name="Battley P.F."/>
            <person name="Fidler A.E."/>
            <person name="Prosdocimi F."/>
        </authorList>
    </citation>
    <scope>NUCLEOTIDE SEQUENCE [LARGE SCALE GENOMIC DNA]</scope>
</reference>
<proteinExistence type="predicted"/>
<dbReference type="AlphaFoldDB" id="A0A2I0TR27"/>
<feature type="compositionally biased region" description="Polar residues" evidence="1">
    <location>
        <begin position="52"/>
        <end position="64"/>
    </location>
</feature>
<evidence type="ECO:0000256" key="1">
    <source>
        <dbReference type="SAM" id="MobiDB-lite"/>
    </source>
</evidence>
<organism evidence="2 3">
    <name type="scientific">Limosa lapponica baueri</name>
    <dbReference type="NCBI Taxonomy" id="1758121"/>
    <lineage>
        <taxon>Eukaryota</taxon>
        <taxon>Metazoa</taxon>
        <taxon>Chordata</taxon>
        <taxon>Craniata</taxon>
        <taxon>Vertebrata</taxon>
        <taxon>Euteleostomi</taxon>
        <taxon>Archelosauria</taxon>
        <taxon>Archosauria</taxon>
        <taxon>Dinosauria</taxon>
        <taxon>Saurischia</taxon>
        <taxon>Theropoda</taxon>
        <taxon>Coelurosauria</taxon>
        <taxon>Aves</taxon>
        <taxon>Neognathae</taxon>
        <taxon>Neoaves</taxon>
        <taxon>Charadriiformes</taxon>
        <taxon>Scolopacidae</taxon>
        <taxon>Limosa</taxon>
    </lineage>
</organism>
<keyword evidence="3" id="KW-1185">Reference proteome</keyword>
<feature type="compositionally biased region" description="Basic and acidic residues" evidence="1">
    <location>
        <begin position="19"/>
        <end position="28"/>
    </location>
</feature>
<feature type="region of interest" description="Disordered" evidence="1">
    <location>
        <begin position="46"/>
        <end position="82"/>
    </location>
</feature>
<accession>A0A2I0TR27</accession>
<reference evidence="3" key="1">
    <citation type="submission" date="2017-11" db="EMBL/GenBank/DDBJ databases">
        <authorList>
            <person name="Lima N.C."/>
            <person name="Parody-Merino A.M."/>
            <person name="Battley P.F."/>
            <person name="Fidler A.E."/>
            <person name="Prosdocimi F."/>
        </authorList>
    </citation>
    <scope>NUCLEOTIDE SEQUENCE [LARGE SCALE GENOMIC DNA]</scope>
</reference>
<evidence type="ECO:0000313" key="2">
    <source>
        <dbReference type="EMBL" id="PKU36235.1"/>
    </source>
</evidence>
<feature type="region of interest" description="Disordered" evidence="1">
    <location>
        <begin position="1"/>
        <end position="31"/>
    </location>
</feature>